<evidence type="ECO:0000259" key="2">
    <source>
        <dbReference type="Pfam" id="PF00582"/>
    </source>
</evidence>
<dbReference type="PANTHER" id="PTHR46268:SF6">
    <property type="entry name" value="UNIVERSAL STRESS PROTEIN UP12"/>
    <property type="match status" value="1"/>
</dbReference>
<comment type="caution">
    <text evidence="3">The sequence shown here is derived from an EMBL/GenBank/DDBJ whole genome shotgun (WGS) entry which is preliminary data.</text>
</comment>
<dbReference type="InterPro" id="IPR014729">
    <property type="entry name" value="Rossmann-like_a/b/a_fold"/>
</dbReference>
<dbReference type="Pfam" id="PF00582">
    <property type="entry name" value="Usp"/>
    <property type="match status" value="2"/>
</dbReference>
<sequence length="304" mass="32018">MSDLDRHRVQQESRRVAGLGATTHYSETINRYLGIASYAAERPAEPITTARVVATATVLVAVDDTPASYTAVDHAAIEAELHGWNLRLFHVQHPSGLHQPSRDDGARLLEQLTDRVHACAPSVAVTSRLAVGSPASLLLSAARDTNLVVVGHRHGPVSAAFGRSVGDRVAAHHNGVVMVVRMPGWPAGHEFGKLPLVVGIDPARSETPAVEFALREGAARGCEVVMLHADKDATPAARTETIGGVLVHHRTVADDPVAVLLETSSKAAALVVGRRAPGGPPGSLLGWVSRAMVQRASCPVFLVG</sequence>
<organism evidence="3 4">
    <name type="scientific">Winogradskya consettensis</name>
    <dbReference type="NCBI Taxonomy" id="113560"/>
    <lineage>
        <taxon>Bacteria</taxon>
        <taxon>Bacillati</taxon>
        <taxon>Actinomycetota</taxon>
        <taxon>Actinomycetes</taxon>
        <taxon>Micromonosporales</taxon>
        <taxon>Micromonosporaceae</taxon>
        <taxon>Winogradskya</taxon>
    </lineage>
</organism>
<dbReference type="Proteomes" id="UP000680865">
    <property type="component" value="Unassembled WGS sequence"/>
</dbReference>
<dbReference type="Gene3D" id="3.40.50.620">
    <property type="entry name" value="HUPs"/>
    <property type="match status" value="3"/>
</dbReference>
<evidence type="ECO:0000313" key="4">
    <source>
        <dbReference type="Proteomes" id="UP000680865"/>
    </source>
</evidence>
<evidence type="ECO:0000256" key="1">
    <source>
        <dbReference type="ARBA" id="ARBA00008791"/>
    </source>
</evidence>
<dbReference type="PRINTS" id="PR01438">
    <property type="entry name" value="UNVRSLSTRESS"/>
</dbReference>
<feature type="domain" description="UspA" evidence="2">
    <location>
        <begin position="240"/>
        <end position="303"/>
    </location>
</feature>
<feature type="domain" description="UspA" evidence="2">
    <location>
        <begin position="57"/>
        <end position="181"/>
    </location>
</feature>
<name>A0A919VVH4_9ACTN</name>
<dbReference type="AlphaFoldDB" id="A0A919VVH4"/>
<dbReference type="SUPFAM" id="SSF52402">
    <property type="entry name" value="Adenine nucleotide alpha hydrolases-like"/>
    <property type="match status" value="2"/>
</dbReference>
<accession>A0A919VVH4</accession>
<evidence type="ECO:0000313" key="3">
    <source>
        <dbReference type="EMBL" id="GIM76690.1"/>
    </source>
</evidence>
<dbReference type="RefSeq" id="WP_212999798.1">
    <property type="nucleotide sequence ID" value="NZ_BAAATW010000005.1"/>
</dbReference>
<comment type="similarity">
    <text evidence="1">Belongs to the universal stress protein A family.</text>
</comment>
<dbReference type="PANTHER" id="PTHR46268">
    <property type="entry name" value="STRESS RESPONSE PROTEIN NHAX"/>
    <property type="match status" value="1"/>
</dbReference>
<dbReference type="InterPro" id="IPR006015">
    <property type="entry name" value="Universal_stress_UspA"/>
</dbReference>
<dbReference type="InterPro" id="IPR006016">
    <property type="entry name" value="UspA"/>
</dbReference>
<protein>
    <recommendedName>
        <fullName evidence="2">UspA domain-containing protein</fullName>
    </recommendedName>
</protein>
<reference evidence="3" key="1">
    <citation type="submission" date="2021-03" db="EMBL/GenBank/DDBJ databases">
        <title>Whole genome shotgun sequence of Actinoplanes consettensis NBRC 14913.</title>
        <authorList>
            <person name="Komaki H."/>
            <person name="Tamura T."/>
        </authorList>
    </citation>
    <scope>NUCLEOTIDE SEQUENCE</scope>
    <source>
        <strain evidence="3">NBRC 14913</strain>
    </source>
</reference>
<gene>
    <name evidence="3" type="ORF">Aco04nite_51610</name>
</gene>
<keyword evidence="4" id="KW-1185">Reference proteome</keyword>
<dbReference type="EMBL" id="BOQP01000028">
    <property type="protein sequence ID" value="GIM76690.1"/>
    <property type="molecule type" value="Genomic_DNA"/>
</dbReference>
<proteinExistence type="inferred from homology"/>